<evidence type="ECO:0000313" key="2">
    <source>
        <dbReference type="EMBL" id="ALU29376.1"/>
    </source>
</evidence>
<reference evidence="4 5" key="1">
    <citation type="submission" date="2015-12" db="EMBL/GenBank/DDBJ databases">
        <title>A stable core within a dynamic pangenome in Sulfolobus acidocaldarius.</title>
        <authorList>
            <person name="Anderson R."/>
            <person name="Kouris A."/>
            <person name="Seward C."/>
            <person name="Campbell K."/>
            <person name="Whitaker R."/>
        </authorList>
    </citation>
    <scope>NUCLEOTIDE SEQUENCE [LARGE SCALE GENOMIC DNA]</scope>
    <source>
        <strain evidence="2 5">GG12-C01-09</strain>
        <strain evidence="3 4">NG05B_CO5_07</strain>
    </source>
</reference>
<dbReference type="Proteomes" id="UP000065473">
    <property type="component" value="Chromosome"/>
</dbReference>
<keyword evidence="1" id="KW-0472">Membrane</keyword>
<dbReference type="AlphaFoldDB" id="A0A0U3GTU2"/>
<proteinExistence type="predicted"/>
<dbReference type="GeneID" id="14550770"/>
<feature type="transmembrane region" description="Helical" evidence="1">
    <location>
        <begin position="7"/>
        <end position="29"/>
    </location>
</feature>
<evidence type="ECO:0000256" key="1">
    <source>
        <dbReference type="SAM" id="Phobius"/>
    </source>
</evidence>
<dbReference type="PaxDb" id="1435377-SUSAZ_01220"/>
<evidence type="ECO:0000313" key="4">
    <source>
        <dbReference type="Proteomes" id="UP000060043"/>
    </source>
</evidence>
<evidence type="ECO:0000313" key="3">
    <source>
        <dbReference type="EMBL" id="ALU32105.1"/>
    </source>
</evidence>
<dbReference type="OMA" id="WLYALRK"/>
<dbReference type="EMBL" id="CP013695">
    <property type="protein sequence ID" value="ALU32105.1"/>
    <property type="molecule type" value="Genomic_DNA"/>
</dbReference>
<name>A0A0U3GTU2_9CREN</name>
<gene>
    <name evidence="2" type="ORF">ATY89_05075</name>
    <name evidence="3" type="ORF">ATZ20_08100</name>
</gene>
<keyword evidence="1" id="KW-1133">Transmembrane helix</keyword>
<accession>A0A0U3GTU2</accession>
<sequence>MASISNLIILLISFLIGWIILSIPVWLASKAVSRRSSFGNAMIVSLVSIVVYVVLSTFLHFIGAIIGIIIILLIIREIYNVGWGGAIVIGVLSLVIFVIIALILGALHLASLLI</sequence>
<keyword evidence="1" id="KW-0812">Transmembrane</keyword>
<organism evidence="3 4">
    <name type="scientific">Sulfolobus acidocaldarius</name>
    <dbReference type="NCBI Taxonomy" id="2285"/>
    <lineage>
        <taxon>Archaea</taxon>
        <taxon>Thermoproteota</taxon>
        <taxon>Thermoprotei</taxon>
        <taxon>Sulfolobales</taxon>
        <taxon>Sulfolobaceae</taxon>
        <taxon>Sulfolobus</taxon>
    </lineage>
</organism>
<evidence type="ECO:0000313" key="5">
    <source>
        <dbReference type="Proteomes" id="UP000065473"/>
    </source>
</evidence>
<feature type="transmembrane region" description="Helical" evidence="1">
    <location>
        <begin position="49"/>
        <end position="75"/>
    </location>
</feature>
<protein>
    <submittedName>
        <fullName evidence="3">Uncharacterized protein</fullName>
    </submittedName>
</protein>
<dbReference type="EMBL" id="CP013694">
    <property type="protein sequence ID" value="ALU29376.1"/>
    <property type="molecule type" value="Genomic_DNA"/>
</dbReference>
<feature type="transmembrane region" description="Helical" evidence="1">
    <location>
        <begin position="87"/>
        <end position="110"/>
    </location>
</feature>
<dbReference type="Proteomes" id="UP000060043">
    <property type="component" value="Chromosome"/>
</dbReference>
<dbReference type="RefSeq" id="WP_011277159.1">
    <property type="nucleotide sequence ID" value="NZ_BHWZ01000001.1"/>
</dbReference>